<dbReference type="NCBIfam" id="TIGR00460">
    <property type="entry name" value="fmt"/>
    <property type="match status" value="1"/>
</dbReference>
<organism evidence="8 9">
    <name type="scientific">Nocardioides conyzicola</name>
    <dbReference type="NCBI Taxonomy" id="1651781"/>
    <lineage>
        <taxon>Bacteria</taxon>
        <taxon>Bacillati</taxon>
        <taxon>Actinomycetota</taxon>
        <taxon>Actinomycetes</taxon>
        <taxon>Propionibacteriales</taxon>
        <taxon>Nocardioidaceae</taxon>
        <taxon>Nocardioides</taxon>
    </lineage>
</organism>
<dbReference type="Pfam" id="PF00551">
    <property type="entry name" value="Formyl_trans_N"/>
    <property type="match status" value="1"/>
</dbReference>
<comment type="caution">
    <text evidence="8">The sequence shown here is derived from an EMBL/GenBank/DDBJ whole genome shotgun (WGS) entry which is preliminary data.</text>
</comment>
<proteinExistence type="inferred from homology"/>
<evidence type="ECO:0000259" key="7">
    <source>
        <dbReference type="Pfam" id="PF02911"/>
    </source>
</evidence>
<evidence type="ECO:0000313" key="9">
    <source>
        <dbReference type="Proteomes" id="UP001499974"/>
    </source>
</evidence>
<name>A0ABP8XTK7_9ACTN</name>
<dbReference type="InterPro" id="IPR044135">
    <property type="entry name" value="Met-tRNA-FMT_C"/>
</dbReference>
<comment type="catalytic activity">
    <reaction evidence="5">
        <text>L-methionyl-tRNA(fMet) + (6R)-10-formyltetrahydrofolate = N-formyl-L-methionyl-tRNA(fMet) + (6S)-5,6,7,8-tetrahydrofolate + H(+)</text>
        <dbReference type="Rhea" id="RHEA:24380"/>
        <dbReference type="Rhea" id="RHEA-COMP:9952"/>
        <dbReference type="Rhea" id="RHEA-COMP:9953"/>
        <dbReference type="ChEBI" id="CHEBI:15378"/>
        <dbReference type="ChEBI" id="CHEBI:57453"/>
        <dbReference type="ChEBI" id="CHEBI:78530"/>
        <dbReference type="ChEBI" id="CHEBI:78844"/>
        <dbReference type="ChEBI" id="CHEBI:195366"/>
        <dbReference type="EC" id="2.1.2.9"/>
    </reaction>
</comment>
<dbReference type="EMBL" id="BAABKM010000003">
    <property type="protein sequence ID" value="GAA4713710.1"/>
    <property type="molecule type" value="Genomic_DNA"/>
</dbReference>
<dbReference type="PANTHER" id="PTHR11138">
    <property type="entry name" value="METHIONYL-TRNA FORMYLTRANSFERASE"/>
    <property type="match status" value="1"/>
</dbReference>
<evidence type="ECO:0000256" key="3">
    <source>
        <dbReference type="ARBA" id="ARBA00022679"/>
    </source>
</evidence>
<reference evidence="9" key="1">
    <citation type="journal article" date="2019" name="Int. J. Syst. Evol. Microbiol.">
        <title>The Global Catalogue of Microorganisms (GCM) 10K type strain sequencing project: providing services to taxonomists for standard genome sequencing and annotation.</title>
        <authorList>
            <consortium name="The Broad Institute Genomics Platform"/>
            <consortium name="The Broad Institute Genome Sequencing Center for Infectious Disease"/>
            <person name="Wu L."/>
            <person name="Ma J."/>
        </authorList>
    </citation>
    <scope>NUCLEOTIDE SEQUENCE [LARGE SCALE GENOMIC DNA]</scope>
    <source>
        <strain evidence="9">JCM 18531</strain>
    </source>
</reference>
<keyword evidence="4 5" id="KW-0648">Protein biosynthesis</keyword>
<dbReference type="InterPro" id="IPR041711">
    <property type="entry name" value="Met-tRNA-FMT_N"/>
</dbReference>
<keyword evidence="9" id="KW-1185">Reference proteome</keyword>
<dbReference type="CDD" id="cd08646">
    <property type="entry name" value="FMT_core_Met-tRNA-FMT_N"/>
    <property type="match status" value="1"/>
</dbReference>
<dbReference type="Gene3D" id="3.40.50.12230">
    <property type="match status" value="1"/>
</dbReference>
<sequence>MRLVFAGTPEVAVPSLDALAASRHELVGVVTRPDAPSGRGRKLTPSPVALRAEELGIPVLKPEHPRDPDFQAALRALEPDCCPVVAYGALLPQSALDIPAHGWVNLHFSVLPHWRGAAPVQHAIWNNDEVTGATTFLIVKELDAGPTYGVMTERIRPDDTSGSLLERLAEGGSGLLVATLDGIEDGELVARPQQDDGVSFAPKVLVEDARIDWSRVAIAIDCQVRACDPAPGAWTTYAGERVKVGPVTITDRPLPVGQLEVGKSEVLVGTGTHAVRLGDVKPFGKKQMPAADWARGQRIESGAGFDAP</sequence>
<dbReference type="Pfam" id="PF02911">
    <property type="entry name" value="Formyl_trans_C"/>
    <property type="match status" value="1"/>
</dbReference>
<dbReference type="InterPro" id="IPR036477">
    <property type="entry name" value="Formyl_transf_N_sf"/>
</dbReference>
<gene>
    <name evidence="5 8" type="primary">fmt</name>
    <name evidence="8" type="ORF">GCM10023349_36040</name>
</gene>
<accession>A0ABP8XTK7</accession>
<evidence type="ECO:0000259" key="6">
    <source>
        <dbReference type="Pfam" id="PF00551"/>
    </source>
</evidence>
<dbReference type="SUPFAM" id="SSF50486">
    <property type="entry name" value="FMT C-terminal domain-like"/>
    <property type="match status" value="1"/>
</dbReference>
<dbReference type="PANTHER" id="PTHR11138:SF5">
    <property type="entry name" value="METHIONYL-TRNA FORMYLTRANSFERASE, MITOCHONDRIAL"/>
    <property type="match status" value="1"/>
</dbReference>
<dbReference type="InterPro" id="IPR005793">
    <property type="entry name" value="Formyl_trans_C"/>
</dbReference>
<dbReference type="InterPro" id="IPR011034">
    <property type="entry name" value="Formyl_transferase-like_C_sf"/>
</dbReference>
<evidence type="ECO:0000256" key="4">
    <source>
        <dbReference type="ARBA" id="ARBA00022917"/>
    </source>
</evidence>
<feature type="binding site" evidence="5">
    <location>
        <begin position="109"/>
        <end position="112"/>
    </location>
    <ligand>
        <name>(6S)-5,6,7,8-tetrahydrofolate</name>
        <dbReference type="ChEBI" id="CHEBI:57453"/>
    </ligand>
</feature>
<feature type="domain" description="Formyl transferase C-terminal" evidence="7">
    <location>
        <begin position="206"/>
        <end position="298"/>
    </location>
</feature>
<comment type="function">
    <text evidence="5">Attaches a formyl group to the free amino group of methionyl-tRNA(fMet). The formyl group appears to play a dual role in the initiator identity of N-formylmethionyl-tRNA by promoting its recognition by IF2 and preventing the misappropriation of this tRNA by the elongation apparatus.</text>
</comment>
<dbReference type="CDD" id="cd08704">
    <property type="entry name" value="Met_tRNA_FMT_C"/>
    <property type="match status" value="1"/>
</dbReference>
<keyword evidence="3 5" id="KW-0808">Transferase</keyword>
<dbReference type="EC" id="2.1.2.9" evidence="2 5"/>
<evidence type="ECO:0000256" key="5">
    <source>
        <dbReference type="HAMAP-Rule" id="MF_00182"/>
    </source>
</evidence>
<evidence type="ECO:0000256" key="1">
    <source>
        <dbReference type="ARBA" id="ARBA00010699"/>
    </source>
</evidence>
<dbReference type="InterPro" id="IPR005794">
    <property type="entry name" value="Fmt"/>
</dbReference>
<feature type="domain" description="Formyl transferase N-terminal" evidence="6">
    <location>
        <begin position="1"/>
        <end position="179"/>
    </location>
</feature>
<comment type="similarity">
    <text evidence="1 5">Belongs to the Fmt family.</text>
</comment>
<protein>
    <recommendedName>
        <fullName evidence="2 5">Methionyl-tRNA formyltransferase</fullName>
        <ecNumber evidence="2 5">2.1.2.9</ecNumber>
    </recommendedName>
</protein>
<dbReference type="HAMAP" id="MF_00182">
    <property type="entry name" value="Formyl_trans"/>
    <property type="match status" value="1"/>
</dbReference>
<evidence type="ECO:0000256" key="2">
    <source>
        <dbReference type="ARBA" id="ARBA00012261"/>
    </source>
</evidence>
<dbReference type="Proteomes" id="UP001499974">
    <property type="component" value="Unassembled WGS sequence"/>
</dbReference>
<dbReference type="InterPro" id="IPR002376">
    <property type="entry name" value="Formyl_transf_N"/>
</dbReference>
<evidence type="ECO:0000313" key="8">
    <source>
        <dbReference type="EMBL" id="GAA4713710.1"/>
    </source>
</evidence>
<dbReference type="RefSeq" id="WP_345522874.1">
    <property type="nucleotide sequence ID" value="NZ_BAABKM010000003.1"/>
</dbReference>
<dbReference type="SUPFAM" id="SSF53328">
    <property type="entry name" value="Formyltransferase"/>
    <property type="match status" value="1"/>
</dbReference>